<evidence type="ECO:0000313" key="1">
    <source>
        <dbReference type="EMBL" id="EFV42925.2"/>
    </source>
</evidence>
<proteinExistence type="predicted"/>
<dbReference type="HOGENOM" id="CLU_105076_0_0_7"/>
<dbReference type="EMBL" id="ADCP02000001">
    <property type="protein sequence ID" value="EFV42925.2"/>
    <property type="molecule type" value="Genomic_DNA"/>
</dbReference>
<sequence length="217" mass="24185">MATRLPAIKVTRKSGKECFQGMEGERTLKDFWAWAFSDLVSNTERGKLAEYIVATAMGCDEGTSPTWGSFDLLSPEGIKIEVKASAYIQSWEQKGFSQIGFSIAESLYWDGVDYAKEKKRQADVYVFCVLKHKEQDTINPLDLEQWDFYPISTAILNKAVKGQKTICLARVAELCGSGPFTYQMLKNAVIEVWQSGVAGDTIKQKSLQPNSGDGIEK</sequence>
<dbReference type="GeneID" id="78084303"/>
<dbReference type="Proteomes" id="UP000006034">
    <property type="component" value="Unassembled WGS sequence"/>
</dbReference>
<dbReference type="AlphaFoldDB" id="E5YAM1"/>
<organism evidence="1 2">
    <name type="scientific">Bilophila wadsworthia (strain 3_1_6)</name>
    <dbReference type="NCBI Taxonomy" id="563192"/>
    <lineage>
        <taxon>Bacteria</taxon>
        <taxon>Pseudomonadati</taxon>
        <taxon>Thermodesulfobacteriota</taxon>
        <taxon>Desulfovibrionia</taxon>
        <taxon>Desulfovibrionales</taxon>
        <taxon>Desulfovibrionaceae</taxon>
        <taxon>Bilophila</taxon>
    </lineage>
</organism>
<protein>
    <submittedName>
        <fullName evidence="1">Uncharacterized protein</fullName>
    </submittedName>
</protein>
<gene>
    <name evidence="1" type="ORF">HMPREF0179_03242</name>
</gene>
<keyword evidence="2" id="KW-1185">Reference proteome</keyword>
<dbReference type="eggNOG" id="ENOG5031AQA">
    <property type="taxonomic scope" value="Bacteria"/>
</dbReference>
<reference evidence="1 2" key="1">
    <citation type="submission" date="2010-10" db="EMBL/GenBank/DDBJ databases">
        <authorList>
            <consortium name="The Broad Institute Genome Sequencing Platform"/>
            <person name="Ward D."/>
            <person name="Earl A."/>
            <person name="Feldgarden M."/>
            <person name="Young S.K."/>
            <person name="Gargeya S."/>
            <person name="Zeng Q."/>
            <person name="Alvarado L."/>
            <person name="Berlin A."/>
            <person name="Bochicchio J."/>
            <person name="Chapman S.B."/>
            <person name="Chen Z."/>
            <person name="Freedman E."/>
            <person name="Gellesch M."/>
            <person name="Goldberg J."/>
            <person name="Griggs A."/>
            <person name="Gujja S."/>
            <person name="Heilman E."/>
            <person name="Heiman D."/>
            <person name="Howarth C."/>
            <person name="Mehta T."/>
            <person name="Neiman D."/>
            <person name="Pearson M."/>
            <person name="Roberts A."/>
            <person name="Saif S."/>
            <person name="Shea T."/>
            <person name="Shenoy N."/>
            <person name="Sisk P."/>
            <person name="Stolte C."/>
            <person name="Sykes S."/>
            <person name="White J."/>
            <person name="Yandava C."/>
            <person name="Allen-Vercoe E."/>
            <person name="Sibley C."/>
            <person name="Ambrose C.E."/>
            <person name="Strauss J."/>
            <person name="Daigneault M."/>
            <person name="Haas B."/>
            <person name="Nusbaum C."/>
            <person name="Birren B."/>
        </authorList>
    </citation>
    <scope>NUCLEOTIDE SEQUENCE [LARGE SCALE GENOMIC DNA]</scope>
    <source>
        <strain evidence="1 2">3_1_6</strain>
    </source>
</reference>
<reference evidence="1 2" key="2">
    <citation type="submission" date="2013-04" db="EMBL/GenBank/DDBJ databases">
        <title>The Genome Sequence of Bilophila wadsworthia 3_1_6.</title>
        <authorList>
            <consortium name="The Broad Institute Genomics Platform"/>
            <person name="Earl A."/>
            <person name="Ward D."/>
            <person name="Feldgarden M."/>
            <person name="Gevers D."/>
            <person name="Sibley C."/>
            <person name="Strauss J."/>
            <person name="Allen-Vercoe E."/>
            <person name="Walker B."/>
            <person name="Young S."/>
            <person name="Zeng Q."/>
            <person name="Gargeya S."/>
            <person name="Fitzgerald M."/>
            <person name="Haas B."/>
            <person name="Abouelleil A."/>
            <person name="Allen A.W."/>
            <person name="Alvarado L."/>
            <person name="Arachchi H.M."/>
            <person name="Berlin A.M."/>
            <person name="Chapman S.B."/>
            <person name="Gainer-Dewar J."/>
            <person name="Goldberg J."/>
            <person name="Griggs A."/>
            <person name="Gujja S."/>
            <person name="Hansen M."/>
            <person name="Howarth C."/>
            <person name="Imamovic A."/>
            <person name="Ireland A."/>
            <person name="Larimer J."/>
            <person name="McCowan C."/>
            <person name="Murphy C."/>
            <person name="Pearson M."/>
            <person name="Poon T.W."/>
            <person name="Priest M."/>
            <person name="Roberts A."/>
            <person name="Saif S."/>
            <person name="Shea T."/>
            <person name="Sisk P."/>
            <person name="Sykes S."/>
            <person name="Wortman J."/>
            <person name="Nusbaum C."/>
            <person name="Birren B."/>
        </authorList>
    </citation>
    <scope>NUCLEOTIDE SEQUENCE [LARGE SCALE GENOMIC DNA]</scope>
    <source>
        <strain evidence="1 2">3_1_6</strain>
    </source>
</reference>
<evidence type="ECO:0000313" key="2">
    <source>
        <dbReference type="Proteomes" id="UP000006034"/>
    </source>
</evidence>
<dbReference type="RefSeq" id="WP_016360430.1">
    <property type="nucleotide sequence ID" value="NZ_KE150238.1"/>
</dbReference>
<name>E5YAM1_BILW3</name>
<comment type="caution">
    <text evidence="1">The sequence shown here is derived from an EMBL/GenBank/DDBJ whole genome shotgun (WGS) entry which is preliminary data.</text>
</comment>
<accession>E5YAM1</accession>